<evidence type="ECO:0000256" key="15">
    <source>
        <dbReference type="SAM" id="MobiDB-lite"/>
    </source>
</evidence>
<evidence type="ECO:0000256" key="5">
    <source>
        <dbReference type="ARBA" id="ARBA00001954"/>
    </source>
</evidence>
<dbReference type="GO" id="GO:0046872">
    <property type="term" value="F:metal ion binding"/>
    <property type="evidence" value="ECO:0007669"/>
    <property type="project" value="UniProtKB-UniRule"/>
</dbReference>
<evidence type="ECO:0000256" key="4">
    <source>
        <dbReference type="ARBA" id="ARBA00001947"/>
    </source>
</evidence>
<evidence type="ECO:0000313" key="17">
    <source>
        <dbReference type="Proteomes" id="UP001224412"/>
    </source>
</evidence>
<dbReference type="EC" id="5.1.3.1" evidence="7 10"/>
<feature type="binding site" evidence="10 14">
    <location>
        <position position="36"/>
    </location>
    <ligand>
        <name>substrate</name>
    </ligand>
</feature>
<dbReference type="InterPro" id="IPR011060">
    <property type="entry name" value="RibuloseP-bd_barrel"/>
</dbReference>
<evidence type="ECO:0000256" key="11">
    <source>
        <dbReference type="PIRNR" id="PIRNR001461"/>
    </source>
</evidence>
<dbReference type="CDD" id="cd00429">
    <property type="entry name" value="RPE"/>
    <property type="match status" value="1"/>
</dbReference>
<feature type="binding site" evidence="10 14">
    <location>
        <begin position="168"/>
        <end position="171"/>
    </location>
    <ligand>
        <name>substrate</name>
    </ligand>
</feature>
<evidence type="ECO:0000256" key="7">
    <source>
        <dbReference type="ARBA" id="ARBA00013188"/>
    </source>
</evidence>
<dbReference type="InterPro" id="IPR013785">
    <property type="entry name" value="Aldolase_TIM"/>
</dbReference>
<evidence type="ECO:0000256" key="1">
    <source>
        <dbReference type="ARBA" id="ARBA00001782"/>
    </source>
</evidence>
<feature type="binding site" evidence="10 13">
    <location>
        <position position="92"/>
    </location>
    <ligand>
        <name>a divalent metal cation</name>
        <dbReference type="ChEBI" id="CHEBI:60240"/>
    </ligand>
</feature>
<comment type="cofactor">
    <cofactor evidence="5">
        <name>Fe(2+)</name>
        <dbReference type="ChEBI" id="CHEBI:29033"/>
    </cofactor>
</comment>
<dbReference type="Proteomes" id="UP001224412">
    <property type="component" value="Unassembled WGS sequence"/>
</dbReference>
<feature type="binding site" evidence="10 13">
    <location>
        <position position="201"/>
    </location>
    <ligand>
        <name>a divalent metal cation</name>
        <dbReference type="ChEBI" id="CHEBI:60240"/>
    </ligand>
</feature>
<protein>
    <recommendedName>
        <fullName evidence="7 10">Ribulose-phosphate 3-epimerase</fullName>
        <ecNumber evidence="7 10">5.1.3.1</ecNumber>
    </recommendedName>
</protein>
<comment type="pathway">
    <text evidence="10">Carbohydrate degradation.</text>
</comment>
<dbReference type="InterPro" id="IPR026019">
    <property type="entry name" value="Ribul_P_3_epim"/>
</dbReference>
<dbReference type="NCBIfam" id="NF004076">
    <property type="entry name" value="PRK05581.1-4"/>
    <property type="match status" value="1"/>
</dbReference>
<keyword evidence="13" id="KW-0464">Manganese</keyword>
<feature type="binding site" evidence="10 14">
    <location>
        <position position="92"/>
    </location>
    <ligand>
        <name>substrate</name>
    </ligand>
</feature>
<dbReference type="GO" id="GO:0004750">
    <property type="term" value="F:D-ribulose-phosphate 3-epimerase activity"/>
    <property type="evidence" value="ECO:0007669"/>
    <property type="project" value="UniProtKB-UniRule"/>
</dbReference>
<proteinExistence type="inferred from homology"/>
<feature type="binding site" evidence="10">
    <location>
        <begin position="201"/>
        <end position="203"/>
    </location>
    <ligand>
        <name>substrate</name>
    </ligand>
</feature>
<comment type="cofactor">
    <cofactor evidence="2">
        <name>Mn(2+)</name>
        <dbReference type="ChEBI" id="CHEBI:29035"/>
    </cofactor>
</comment>
<evidence type="ECO:0000256" key="6">
    <source>
        <dbReference type="ARBA" id="ARBA00009541"/>
    </source>
</evidence>
<comment type="cofactor">
    <cofactor evidence="4">
        <name>Zn(2+)</name>
        <dbReference type="ChEBI" id="CHEBI:29105"/>
    </cofactor>
</comment>
<evidence type="ECO:0000256" key="13">
    <source>
        <dbReference type="PIRSR" id="PIRSR001461-2"/>
    </source>
</evidence>
<keyword evidence="9 10" id="KW-0413">Isomerase</keyword>
<dbReference type="RefSeq" id="WP_081820590.1">
    <property type="nucleotide sequence ID" value="NZ_CP137212.1"/>
</dbReference>
<dbReference type="GO" id="GO:0005737">
    <property type="term" value="C:cytoplasm"/>
    <property type="evidence" value="ECO:0007669"/>
    <property type="project" value="UniProtKB-ARBA"/>
</dbReference>
<gene>
    <name evidence="10 16" type="primary">rpe</name>
    <name evidence="16" type="ORF">QPX42_06645</name>
</gene>
<keyword evidence="13" id="KW-0862">Zinc</keyword>
<dbReference type="PANTHER" id="PTHR11749">
    <property type="entry name" value="RIBULOSE-5-PHOSPHATE-3-EPIMERASE"/>
    <property type="match status" value="1"/>
</dbReference>
<comment type="cofactor">
    <cofactor evidence="10 13">
        <name>a divalent metal cation</name>
        <dbReference type="ChEBI" id="CHEBI:60240"/>
    </cofactor>
    <text evidence="10 13">Binds 1 divalent metal cation per subunit.</text>
</comment>
<sequence length="249" mass="26799">MSVRDSANSSPGVSPLDASSSISDPLIKRRALIAPSILAADFSSLGDQVRSVDNADWIHVDIMDGHFVPNLSFGPDVTATVDKITEQYLDVHLMIENPEHWVDTYIAAGADCIIFHVEATDDHVALAKKIREKGVRAGFSLKPATPIEPYLADLEHFDLALVMSVEPGFGGQSFMPDQLDKVRALRQAIDERNLDCLIEIDGGISEHTIEKSAEAGCDAFVAGSAVFKKTDPAAAVNHLRALATGATQH</sequence>
<feature type="binding site" evidence="10 14">
    <location>
        <begin position="223"/>
        <end position="224"/>
    </location>
    <ligand>
        <name>substrate</name>
    </ligand>
</feature>
<comment type="cofactor">
    <cofactor evidence="3">
        <name>Co(2+)</name>
        <dbReference type="ChEBI" id="CHEBI:48828"/>
    </cofactor>
</comment>
<dbReference type="PROSITE" id="PS01086">
    <property type="entry name" value="RIBUL_P_3_EPIMER_2"/>
    <property type="match status" value="1"/>
</dbReference>
<dbReference type="EMBL" id="JASNVH010000009">
    <property type="protein sequence ID" value="MDK4307216.1"/>
    <property type="molecule type" value="Genomic_DNA"/>
</dbReference>
<feature type="binding site" evidence="10 13">
    <location>
        <position position="61"/>
    </location>
    <ligand>
        <name>a divalent metal cation</name>
        <dbReference type="ChEBI" id="CHEBI:60240"/>
    </ligand>
</feature>
<dbReference type="FunFam" id="3.20.20.70:FF:000004">
    <property type="entry name" value="Ribulose-phosphate 3-epimerase"/>
    <property type="match status" value="1"/>
</dbReference>
<evidence type="ECO:0000313" key="16">
    <source>
        <dbReference type="EMBL" id="MDK4307216.1"/>
    </source>
</evidence>
<feature type="active site" description="Proton acceptor" evidence="10 12">
    <location>
        <position position="61"/>
    </location>
</feature>
<evidence type="ECO:0000256" key="10">
    <source>
        <dbReference type="HAMAP-Rule" id="MF_02227"/>
    </source>
</evidence>
<comment type="similarity">
    <text evidence="6 10 11">Belongs to the ribulose-phosphate 3-epimerase family.</text>
</comment>
<dbReference type="NCBIfam" id="TIGR01163">
    <property type="entry name" value="rpe"/>
    <property type="match status" value="1"/>
</dbReference>
<keyword evidence="10 11" id="KW-0119">Carbohydrate metabolism</keyword>
<evidence type="ECO:0000256" key="8">
    <source>
        <dbReference type="ARBA" id="ARBA00022723"/>
    </source>
</evidence>
<dbReference type="Gene3D" id="3.20.20.70">
    <property type="entry name" value="Aldolase class I"/>
    <property type="match status" value="1"/>
</dbReference>
<dbReference type="GO" id="GO:0006098">
    <property type="term" value="P:pentose-phosphate shunt"/>
    <property type="evidence" value="ECO:0007669"/>
    <property type="project" value="UniProtKB-UniRule"/>
</dbReference>
<evidence type="ECO:0000256" key="9">
    <source>
        <dbReference type="ARBA" id="ARBA00023235"/>
    </source>
</evidence>
<comment type="function">
    <text evidence="10">Catalyzes the reversible epimerization of D-ribulose 5-phosphate to D-xylulose 5-phosphate.</text>
</comment>
<dbReference type="GeneID" id="42781645"/>
<evidence type="ECO:0000256" key="14">
    <source>
        <dbReference type="PIRSR" id="PIRSR001461-3"/>
    </source>
</evidence>
<name>A0AAP4BQ50_9CORY</name>
<dbReference type="SUPFAM" id="SSF51366">
    <property type="entry name" value="Ribulose-phoshate binding barrel"/>
    <property type="match status" value="1"/>
</dbReference>
<dbReference type="GO" id="GO:0019323">
    <property type="term" value="P:pentose catabolic process"/>
    <property type="evidence" value="ECO:0007669"/>
    <property type="project" value="UniProtKB-UniRule"/>
</dbReference>
<dbReference type="HAMAP" id="MF_02227">
    <property type="entry name" value="RPE"/>
    <property type="match status" value="1"/>
</dbReference>
<organism evidence="16 17">
    <name type="scientific">Corynebacterium pseudodiphtheriticum</name>
    <dbReference type="NCBI Taxonomy" id="37637"/>
    <lineage>
        <taxon>Bacteria</taxon>
        <taxon>Bacillati</taxon>
        <taxon>Actinomycetota</taxon>
        <taxon>Actinomycetes</taxon>
        <taxon>Mycobacteriales</taxon>
        <taxon>Corynebacteriaceae</taxon>
        <taxon>Corynebacterium</taxon>
    </lineage>
</organism>
<feature type="active site" description="Proton donor" evidence="10 12">
    <location>
        <position position="201"/>
    </location>
</feature>
<evidence type="ECO:0000256" key="2">
    <source>
        <dbReference type="ARBA" id="ARBA00001936"/>
    </source>
</evidence>
<comment type="caution">
    <text evidence="16">The sequence shown here is derived from an EMBL/GenBank/DDBJ whole genome shotgun (WGS) entry which is preliminary data.</text>
</comment>
<reference evidence="16" key="1">
    <citation type="submission" date="2023-05" db="EMBL/GenBank/DDBJ databases">
        <title>Metabolic capabilities are highly conserved among human nasal-associated Corynebacterium species in pangenomic analyses.</title>
        <authorList>
            <person name="Tran T.H."/>
            <person name="Roberts A.Q."/>
            <person name="Escapa I.F."/>
            <person name="Gao W."/>
            <person name="Conlan S."/>
            <person name="Kong H."/>
            <person name="Segre J.A."/>
            <person name="Kelly M.S."/>
            <person name="Lemon K.P."/>
        </authorList>
    </citation>
    <scope>NUCLEOTIDE SEQUENCE</scope>
    <source>
        <strain evidence="16">KPL2773</strain>
    </source>
</reference>
<keyword evidence="13" id="KW-0170">Cobalt</keyword>
<dbReference type="Pfam" id="PF00834">
    <property type="entry name" value="Ribul_P_3_epim"/>
    <property type="match status" value="1"/>
</dbReference>
<feature type="binding site" evidence="10 13">
    <location>
        <position position="59"/>
    </location>
    <ligand>
        <name>a divalent metal cation</name>
        <dbReference type="ChEBI" id="CHEBI:60240"/>
    </ligand>
</feature>
<dbReference type="PROSITE" id="PS01085">
    <property type="entry name" value="RIBUL_P_3_EPIMER_1"/>
    <property type="match status" value="1"/>
</dbReference>
<dbReference type="PIRSF" id="PIRSF001461">
    <property type="entry name" value="RPE"/>
    <property type="match status" value="1"/>
</dbReference>
<feature type="binding site" evidence="14">
    <location>
        <position position="203"/>
    </location>
    <ligand>
        <name>substrate</name>
    </ligand>
</feature>
<dbReference type="AlphaFoldDB" id="A0AAP4BQ50"/>
<dbReference type="InterPro" id="IPR000056">
    <property type="entry name" value="Ribul_P_3_epim-like"/>
</dbReference>
<accession>A0AAP4BQ50</accession>
<feature type="region of interest" description="Disordered" evidence="15">
    <location>
        <begin position="1"/>
        <end position="20"/>
    </location>
</feature>
<keyword evidence="8 10" id="KW-0479">Metal-binding</keyword>
<evidence type="ECO:0000256" key="12">
    <source>
        <dbReference type="PIRSR" id="PIRSR001461-1"/>
    </source>
</evidence>
<evidence type="ECO:0000256" key="3">
    <source>
        <dbReference type="ARBA" id="ARBA00001941"/>
    </source>
</evidence>
<comment type="catalytic activity">
    <reaction evidence="1 10 11">
        <text>D-ribulose 5-phosphate = D-xylulose 5-phosphate</text>
        <dbReference type="Rhea" id="RHEA:13677"/>
        <dbReference type="ChEBI" id="CHEBI:57737"/>
        <dbReference type="ChEBI" id="CHEBI:58121"/>
        <dbReference type="EC" id="5.1.3.1"/>
    </reaction>
</comment>